<dbReference type="Proteomes" id="UP001165136">
    <property type="component" value="Unassembled WGS sequence"/>
</dbReference>
<dbReference type="EMBL" id="BSTI01000002">
    <property type="protein sequence ID" value="GLY64353.1"/>
    <property type="molecule type" value="Genomic_DNA"/>
</dbReference>
<dbReference type="PANTHER" id="PTHR43739:SF5">
    <property type="entry name" value="EXO-ALPHA-SIALIDASE"/>
    <property type="match status" value="1"/>
</dbReference>
<protein>
    <submittedName>
        <fullName evidence="1">Uncharacterized protein</fullName>
    </submittedName>
</protein>
<gene>
    <name evidence="1" type="ORF">Atai01_09720</name>
</gene>
<dbReference type="InterPro" id="IPR015943">
    <property type="entry name" value="WD40/YVTN_repeat-like_dom_sf"/>
</dbReference>
<evidence type="ECO:0000313" key="1">
    <source>
        <dbReference type="EMBL" id="GLY64353.1"/>
    </source>
</evidence>
<evidence type="ECO:0000313" key="2">
    <source>
        <dbReference type="Proteomes" id="UP001165136"/>
    </source>
</evidence>
<organism evidence="1 2">
    <name type="scientific">Amycolatopsis taiwanensis</name>
    <dbReference type="NCBI Taxonomy" id="342230"/>
    <lineage>
        <taxon>Bacteria</taxon>
        <taxon>Bacillati</taxon>
        <taxon>Actinomycetota</taxon>
        <taxon>Actinomycetes</taxon>
        <taxon>Pseudonocardiales</taxon>
        <taxon>Pseudonocardiaceae</taxon>
        <taxon>Amycolatopsis</taxon>
    </lineage>
</organism>
<reference evidence="1" key="1">
    <citation type="submission" date="2023-03" db="EMBL/GenBank/DDBJ databases">
        <title>Amycolatopsis taiwanensis NBRC 103393.</title>
        <authorList>
            <person name="Ichikawa N."/>
            <person name="Sato H."/>
            <person name="Tonouchi N."/>
        </authorList>
    </citation>
    <scope>NUCLEOTIDE SEQUENCE</scope>
    <source>
        <strain evidence="1">NBRC 103393</strain>
    </source>
</reference>
<dbReference type="InterPro" id="IPR052025">
    <property type="entry name" value="Xyloglucanase_GH74"/>
</dbReference>
<dbReference type="SUPFAM" id="SSF110296">
    <property type="entry name" value="Oligoxyloglucan reducing end-specific cellobiohydrolase"/>
    <property type="match status" value="2"/>
</dbReference>
<dbReference type="PANTHER" id="PTHR43739">
    <property type="entry name" value="XYLOGLUCANASE (EUROFUNG)"/>
    <property type="match status" value="1"/>
</dbReference>
<proteinExistence type="predicted"/>
<dbReference type="AlphaFoldDB" id="A0A9W6QV84"/>
<sequence length="944" mass="101072">MANQLVTWIPLGPAPIQSFPGATGGVSGRVWCIAASPNYDGANHPAMYIGTNGGGVWRSTDFAAASPTWTPLTDRWPNVSPQHGQNLLNVGALAVDPWNPRTIYAGTGDPQSLAGEYARGYMLKSANGGDTWGLLDFAPHEEPAPGIGQIFVDPTDPTGNTVYASGGFDAATKTEFVIRKSTDGGNGWLISQNGLPADTTITGFDSSIRDGRLVLYAGVKDNSGTNPDASTVWKSDDKGASWAPMTFAPLIDRLGRRRSQSEIGWVAPVTNAPQNPTFIGGRPAFAAVGWFDPTHDPPVWDILNIFELVGDTWEPAARGLPNTRNSMIQVDSGFAMAMSPGNDLYMGGVTNHSLGLWQRLFATGTWVSIDNGVDGSRPHTDHHAWCFVAGDVYNGNDGGINRFQPRPDGTPGPGIWQSLNTPSLQTILVNGVGMHPTYPNVLAEGSQDNGVAVRERNSWTHVSIPTESDDKGPVRFDPYDGRYVYSTGNSDVKFFSRSDDGGHTWVDKSVPNPQNVPDYASFAFHTFDSGRICVGLDRVHETVTRGDQWRTISPPLGQPGDQISAVAYGRAGSDMSSQTIFAAYKNGRLFRTTNGGGLAGNWPEVNPGTDWHGTIVSIVTDPHSQTRVYAATDQGAIWRSGDGGATWSELQSNLAGDGGGLRVYAMELRSDTGDREPTLFAATSVGVWTSTERNGKLDWQQMAGGLPDTDVKGLQFHQTNKNIVAGLYGRGLFGAYLHLKTGLGPGSVAVRDRIFTFAVDLDERVLVNQAKLDDAFSGWFEVQGNELSAIAAFPSQKTNAAPAAVAVGDRVFVFIKDALTGLVLVNMAVLGGLFDDYWYEVQNSVQADAAPSALAIANRLFVFIREAGTGRILLNQAALDGPFMPQWVEVQGNGRTDAAPSALAIANRLFVFIKDADTGYVLLNQAVLDSAFLPQWLEVGGGLG</sequence>
<comment type="caution">
    <text evidence="1">The sequence shown here is derived from an EMBL/GenBank/DDBJ whole genome shotgun (WGS) entry which is preliminary data.</text>
</comment>
<accession>A0A9W6QV84</accession>
<dbReference type="CDD" id="cd15482">
    <property type="entry name" value="Sialidase_non-viral"/>
    <property type="match status" value="1"/>
</dbReference>
<dbReference type="Gene3D" id="2.130.10.10">
    <property type="entry name" value="YVTN repeat-like/Quinoprotein amine dehydrogenase"/>
    <property type="match status" value="2"/>
</dbReference>
<name>A0A9W6QV84_9PSEU</name>
<dbReference type="GO" id="GO:0010411">
    <property type="term" value="P:xyloglucan metabolic process"/>
    <property type="evidence" value="ECO:0007669"/>
    <property type="project" value="TreeGrafter"/>
</dbReference>
<keyword evidence="2" id="KW-1185">Reference proteome</keyword>